<dbReference type="PRINTS" id="PR00046">
    <property type="entry name" value="SIGMA70FCT"/>
</dbReference>
<dbReference type="InterPro" id="IPR036388">
    <property type="entry name" value="WH-like_DNA-bd_sf"/>
</dbReference>
<dbReference type="Pfam" id="PF04542">
    <property type="entry name" value="Sigma70_r2"/>
    <property type="match status" value="1"/>
</dbReference>
<dbReference type="NCBIfam" id="TIGR02937">
    <property type="entry name" value="sigma70-ECF"/>
    <property type="match status" value="1"/>
</dbReference>
<name>A0A3N1XVI1_9FIRM</name>
<dbReference type="SUPFAM" id="SSF88659">
    <property type="entry name" value="Sigma3 and sigma4 domains of RNA polymerase sigma factors"/>
    <property type="match status" value="1"/>
</dbReference>
<evidence type="ECO:0000256" key="2">
    <source>
        <dbReference type="ARBA" id="ARBA00022969"/>
    </source>
</evidence>
<dbReference type="InterPro" id="IPR013324">
    <property type="entry name" value="RNA_pol_sigma_r3/r4-like"/>
</dbReference>
<dbReference type="SUPFAM" id="SSF88946">
    <property type="entry name" value="Sigma2 domain of RNA polymerase sigma factors"/>
    <property type="match status" value="1"/>
</dbReference>
<organism evidence="9 10">
    <name type="scientific">Mobilisporobacter senegalensis</name>
    <dbReference type="NCBI Taxonomy" id="1329262"/>
    <lineage>
        <taxon>Bacteria</taxon>
        <taxon>Bacillati</taxon>
        <taxon>Bacillota</taxon>
        <taxon>Clostridia</taxon>
        <taxon>Lachnospirales</taxon>
        <taxon>Lachnospiraceae</taxon>
        <taxon>Mobilisporobacter</taxon>
    </lineage>
</organism>
<dbReference type="Gene3D" id="1.10.10.10">
    <property type="entry name" value="Winged helix-like DNA-binding domain superfamily/Winged helix DNA-binding domain"/>
    <property type="match status" value="1"/>
</dbReference>
<keyword evidence="3 7" id="KW-0805">Transcription regulation</keyword>
<dbReference type="PROSITE" id="PS00716">
    <property type="entry name" value="SIGMA70_2"/>
    <property type="match status" value="1"/>
</dbReference>
<reference evidence="9 10" key="1">
    <citation type="submission" date="2018-11" db="EMBL/GenBank/DDBJ databases">
        <title>Genomic Encyclopedia of Type Strains, Phase IV (KMG-IV): sequencing the most valuable type-strain genomes for metagenomic binning, comparative biology and taxonomic classification.</title>
        <authorList>
            <person name="Goeker M."/>
        </authorList>
    </citation>
    <scope>NUCLEOTIDE SEQUENCE [LARGE SCALE GENOMIC DNA]</scope>
    <source>
        <strain evidence="9 10">DSM 26537</strain>
    </source>
</reference>
<evidence type="ECO:0000259" key="8">
    <source>
        <dbReference type="PROSITE" id="PS50943"/>
    </source>
</evidence>
<dbReference type="Proteomes" id="UP000273083">
    <property type="component" value="Unassembled WGS sequence"/>
</dbReference>
<dbReference type="PANTHER" id="PTHR30376">
    <property type="entry name" value="SIGMA FACTOR RPOH HEAT SHOCK RELATED"/>
    <property type="match status" value="1"/>
</dbReference>
<dbReference type="GO" id="GO:0030435">
    <property type="term" value="P:sporulation resulting in formation of a cellular spore"/>
    <property type="evidence" value="ECO:0007669"/>
    <property type="project" value="UniProtKB-KW"/>
</dbReference>
<dbReference type="RefSeq" id="WP_123608321.1">
    <property type="nucleotide sequence ID" value="NZ_RJVG01000002.1"/>
</dbReference>
<dbReference type="CDD" id="cd06171">
    <property type="entry name" value="Sigma70_r4"/>
    <property type="match status" value="1"/>
</dbReference>
<dbReference type="NCBIfam" id="TIGR02846">
    <property type="entry name" value="spore_sigmaK"/>
    <property type="match status" value="1"/>
</dbReference>
<comment type="function">
    <text evidence="7">Sigma factors are initiation factors that promote the attachment of RNA polymerase to specific initiation sites and are then released.</text>
</comment>
<evidence type="ECO:0000313" key="10">
    <source>
        <dbReference type="Proteomes" id="UP000273083"/>
    </source>
</evidence>
<proteinExistence type="inferred from homology"/>
<evidence type="ECO:0000313" key="9">
    <source>
        <dbReference type="EMBL" id="ROR30630.1"/>
    </source>
</evidence>
<comment type="similarity">
    <text evidence="1 7">Belongs to the sigma-70 factor family.</text>
</comment>
<dbReference type="InterPro" id="IPR050813">
    <property type="entry name" value="Sigma-70_Factor"/>
</dbReference>
<dbReference type="InterPro" id="IPR001387">
    <property type="entry name" value="Cro/C1-type_HTH"/>
</dbReference>
<keyword evidence="2" id="KW-0749">Sporulation</keyword>
<keyword evidence="10" id="KW-1185">Reference proteome</keyword>
<dbReference type="GO" id="GO:0016987">
    <property type="term" value="F:sigma factor activity"/>
    <property type="evidence" value="ECO:0007669"/>
    <property type="project" value="UniProtKB-KW"/>
</dbReference>
<dbReference type="OrthoDB" id="9809557at2"/>
<dbReference type="Pfam" id="PF04545">
    <property type="entry name" value="Sigma70_r4"/>
    <property type="match status" value="1"/>
</dbReference>
<keyword evidence="4 7" id="KW-0731">Sigma factor</keyword>
<dbReference type="InterPro" id="IPR014209">
    <property type="entry name" value="RNA_pol_sigma-K"/>
</dbReference>
<dbReference type="PIRSF" id="PIRSF000770">
    <property type="entry name" value="RNA_pol_sigma-SigE/K"/>
    <property type="match status" value="1"/>
</dbReference>
<evidence type="ECO:0000256" key="5">
    <source>
        <dbReference type="ARBA" id="ARBA00023125"/>
    </source>
</evidence>
<comment type="caution">
    <text evidence="9">The sequence shown here is derived from an EMBL/GenBank/DDBJ whole genome shotgun (WGS) entry which is preliminary data.</text>
</comment>
<dbReference type="EMBL" id="RJVG01000002">
    <property type="protein sequence ID" value="ROR30630.1"/>
    <property type="molecule type" value="Genomic_DNA"/>
</dbReference>
<evidence type="ECO:0000256" key="6">
    <source>
        <dbReference type="ARBA" id="ARBA00023163"/>
    </source>
</evidence>
<dbReference type="PANTHER" id="PTHR30376:SF3">
    <property type="entry name" value="RNA POLYMERASE SIGMA FACTOR RPOH"/>
    <property type="match status" value="1"/>
</dbReference>
<keyword evidence="6 7" id="KW-0804">Transcription</keyword>
<protein>
    <recommendedName>
        <fullName evidence="7">RNA polymerase sigma factor</fullName>
    </recommendedName>
</protein>
<dbReference type="InterPro" id="IPR000943">
    <property type="entry name" value="RNA_pol_sigma70"/>
</dbReference>
<dbReference type="PROSITE" id="PS50943">
    <property type="entry name" value="HTH_CROC1"/>
    <property type="match status" value="1"/>
</dbReference>
<dbReference type="GO" id="GO:0006352">
    <property type="term" value="P:DNA-templated transcription initiation"/>
    <property type="evidence" value="ECO:0007669"/>
    <property type="project" value="InterPro"/>
</dbReference>
<feature type="domain" description="HTH cro/C1-type" evidence="8">
    <location>
        <begin position="175"/>
        <end position="195"/>
    </location>
</feature>
<dbReference type="InterPro" id="IPR007627">
    <property type="entry name" value="RNA_pol_sigma70_r2"/>
</dbReference>
<keyword evidence="5 7" id="KW-0238">DNA-binding</keyword>
<gene>
    <name evidence="9" type="ORF">EDD66_102283</name>
</gene>
<accession>A0A3N1XVI1</accession>
<evidence type="ECO:0000256" key="1">
    <source>
        <dbReference type="ARBA" id="ARBA00007788"/>
    </source>
</evidence>
<evidence type="ECO:0000256" key="7">
    <source>
        <dbReference type="RuleBase" id="RU362124"/>
    </source>
</evidence>
<evidence type="ECO:0000256" key="3">
    <source>
        <dbReference type="ARBA" id="ARBA00023015"/>
    </source>
</evidence>
<dbReference type="InterPro" id="IPR014284">
    <property type="entry name" value="RNA_pol_sigma-70_dom"/>
</dbReference>
<dbReference type="NCBIfam" id="NF004471">
    <property type="entry name" value="PRK05803.1"/>
    <property type="match status" value="1"/>
</dbReference>
<evidence type="ECO:0000256" key="4">
    <source>
        <dbReference type="ARBA" id="ARBA00023082"/>
    </source>
</evidence>
<dbReference type="PROSITE" id="PS00715">
    <property type="entry name" value="SIGMA70_1"/>
    <property type="match status" value="1"/>
</dbReference>
<dbReference type="InterPro" id="IPR013325">
    <property type="entry name" value="RNA_pol_sigma_r2"/>
</dbReference>
<sequence>MKAFPKPLSTKEEQEYLKQCQKGDKEARGILIERNLRLVAHIVKKYNANDKDIDDLISIGTIGLIKAIDTFNMNKGIRLATYASRCIDNELLMMLRTNKKQSKEVYLYEPIGADREGNEINLLDIIESSDKDIVDNIELKENIGKLYELVNSILTEREKEIICMRYGLGYAQEVTQREIANKLGISRSYVSRIEKKAIRKLSECFK</sequence>
<dbReference type="AlphaFoldDB" id="A0A3N1XVI1"/>
<dbReference type="GO" id="GO:0003677">
    <property type="term" value="F:DNA binding"/>
    <property type="evidence" value="ECO:0007669"/>
    <property type="project" value="UniProtKB-KW"/>
</dbReference>
<dbReference type="InterPro" id="IPR007630">
    <property type="entry name" value="RNA_pol_sigma70_r4"/>
</dbReference>
<dbReference type="Gene3D" id="1.20.120.1810">
    <property type="match status" value="1"/>
</dbReference>